<keyword evidence="5" id="KW-0687">Ribonucleoprotein</keyword>
<keyword evidence="3 6" id="KW-0694">RNA-binding</keyword>
<sequence>MKAIGENLELFSNNSKFSLKSINSSKFSYYKRELIEKKKIKIRYNINNRAFNRLVINYNKVLDLDYLVMILETRIDNAIYRSGIVKTRKQSRQLIVHGHVKVNDNKISKPSFNIKVNDLIKININSSFILSNKYFIVLGGFIKIISVEFYKNYKSYFNFFNLSRLLNN</sequence>
<evidence type="ECO:0000313" key="8">
    <source>
        <dbReference type="EMBL" id="QSW37973.1"/>
    </source>
</evidence>
<dbReference type="SUPFAM" id="SSF55174">
    <property type="entry name" value="Alpha-L RNA-binding motif"/>
    <property type="match status" value="1"/>
</dbReference>
<evidence type="ECO:0000256" key="3">
    <source>
        <dbReference type="ARBA" id="ARBA00022884"/>
    </source>
</evidence>
<evidence type="ECO:0000256" key="2">
    <source>
        <dbReference type="ARBA" id="ARBA00022730"/>
    </source>
</evidence>
<dbReference type="PANTHER" id="PTHR11831:SF4">
    <property type="entry name" value="SMALL RIBOSOMAL SUBUNIT PROTEIN US4M"/>
    <property type="match status" value="1"/>
</dbReference>
<dbReference type="Gene3D" id="1.10.1050.10">
    <property type="entry name" value="Ribosomal Protein S4 Delta 41, Chain A, domain 1"/>
    <property type="match status" value="1"/>
</dbReference>
<dbReference type="InterPro" id="IPR036986">
    <property type="entry name" value="S4_RNA-bd_sf"/>
</dbReference>
<dbReference type="InterPro" id="IPR002942">
    <property type="entry name" value="S4_RNA-bd"/>
</dbReference>
<feature type="domain" description="RNA-binding S4" evidence="7">
    <location>
        <begin position="73"/>
        <end position="135"/>
    </location>
</feature>
<dbReference type="PROSITE" id="PS00632">
    <property type="entry name" value="RIBOSOMAL_S4"/>
    <property type="match status" value="1"/>
</dbReference>
<evidence type="ECO:0000256" key="4">
    <source>
        <dbReference type="ARBA" id="ARBA00022980"/>
    </source>
</evidence>
<dbReference type="PANTHER" id="PTHR11831">
    <property type="entry name" value="30S 40S RIBOSOMAL PROTEIN"/>
    <property type="match status" value="1"/>
</dbReference>
<dbReference type="InterPro" id="IPR018079">
    <property type="entry name" value="Ribosomal_uS4_CS"/>
</dbReference>
<evidence type="ECO:0000259" key="7">
    <source>
        <dbReference type="SMART" id="SM00363"/>
    </source>
</evidence>
<dbReference type="AlphaFoldDB" id="A0A975AEP5"/>
<accession>A0A975AEP5</accession>
<dbReference type="GO" id="GO:0003735">
    <property type="term" value="F:structural constituent of ribosome"/>
    <property type="evidence" value="ECO:0007669"/>
    <property type="project" value="TreeGrafter"/>
</dbReference>
<dbReference type="EMBL" id="CP071412">
    <property type="protein sequence ID" value="QSW37973.1"/>
    <property type="molecule type" value="Genomic_DNA"/>
</dbReference>
<keyword evidence="2 6" id="KW-0699">rRNA-binding</keyword>
<evidence type="ECO:0000256" key="6">
    <source>
        <dbReference type="PROSITE-ProRule" id="PRU00182"/>
    </source>
</evidence>
<dbReference type="Proteomes" id="UP000663347">
    <property type="component" value="Chromosome"/>
</dbReference>
<organism evidence="8 9">
    <name type="scientific">Candidatus Vidania fulgoroideorum</name>
    <dbReference type="NCBI Taxonomy" id="881286"/>
    <lineage>
        <taxon>Bacteria</taxon>
        <taxon>Pseudomonadati</taxon>
        <taxon>Pseudomonadota</taxon>
        <taxon>Betaproteobacteria</taxon>
        <taxon>Candidatus Vidania</taxon>
    </lineage>
</organism>
<dbReference type="GO" id="GO:0015935">
    <property type="term" value="C:small ribosomal subunit"/>
    <property type="evidence" value="ECO:0007669"/>
    <property type="project" value="TreeGrafter"/>
</dbReference>
<reference evidence="8" key="2">
    <citation type="submission" date="2021-03" db="EMBL/GenBank/DDBJ databases">
        <title>Alternative transmission patterns in independently acquired nutritional co-symbionts of Dictyopharidae planthoppers.</title>
        <authorList>
            <person name="Michalik A."/>
            <person name="Lukasik P."/>
        </authorList>
    </citation>
    <scope>NUCLEOTIDE SEQUENCE</scope>
    <source>
        <strain evidence="8">RANSCY</strain>
    </source>
</reference>
<comment type="similarity">
    <text evidence="1">Belongs to the universal ribosomal protein uS4 family.</text>
</comment>
<dbReference type="Gene3D" id="3.10.290.10">
    <property type="entry name" value="RNA-binding S4 domain"/>
    <property type="match status" value="1"/>
</dbReference>
<evidence type="ECO:0000313" key="9">
    <source>
        <dbReference type="Proteomes" id="UP000663347"/>
    </source>
</evidence>
<keyword evidence="4" id="KW-0689">Ribosomal protein</keyword>
<dbReference type="SMART" id="SM00363">
    <property type="entry name" value="S4"/>
    <property type="match status" value="1"/>
</dbReference>
<dbReference type="CDD" id="cd00165">
    <property type="entry name" value="S4"/>
    <property type="match status" value="1"/>
</dbReference>
<dbReference type="PROSITE" id="PS50889">
    <property type="entry name" value="S4"/>
    <property type="match status" value="1"/>
</dbReference>
<dbReference type="Pfam" id="PF01479">
    <property type="entry name" value="S4"/>
    <property type="match status" value="1"/>
</dbReference>
<proteinExistence type="inferred from homology"/>
<evidence type="ECO:0000256" key="5">
    <source>
        <dbReference type="ARBA" id="ARBA00023274"/>
    </source>
</evidence>
<dbReference type="InterPro" id="IPR022801">
    <property type="entry name" value="Ribosomal_uS4"/>
</dbReference>
<reference evidence="8" key="1">
    <citation type="submission" date="2021-02" db="EMBL/GenBank/DDBJ databases">
        <authorList>
            <person name="Franco D."/>
        </authorList>
    </citation>
    <scope>NUCLEOTIDE SEQUENCE</scope>
    <source>
        <strain evidence="8">RANSCY</strain>
    </source>
</reference>
<name>A0A975AEP5_9PROT</name>
<evidence type="ECO:0000256" key="1">
    <source>
        <dbReference type="ARBA" id="ARBA00007465"/>
    </source>
</evidence>
<dbReference type="GO" id="GO:0042274">
    <property type="term" value="P:ribosomal small subunit biogenesis"/>
    <property type="evidence" value="ECO:0007669"/>
    <property type="project" value="TreeGrafter"/>
</dbReference>
<dbReference type="GO" id="GO:0019843">
    <property type="term" value="F:rRNA binding"/>
    <property type="evidence" value="ECO:0007669"/>
    <property type="project" value="UniProtKB-KW"/>
</dbReference>
<gene>
    <name evidence="8" type="ORF">JSR06_00765</name>
</gene>
<protein>
    <recommendedName>
        <fullName evidence="7">RNA-binding S4 domain-containing protein</fullName>
    </recommendedName>
</protein>